<protein>
    <submittedName>
        <fullName evidence="1">Membrane dipeptidase</fullName>
        <ecNumber evidence="1">3.4.13.19</ecNumber>
    </submittedName>
</protein>
<keyword evidence="1" id="KW-0645">Protease</keyword>
<dbReference type="PANTHER" id="PTHR10443">
    <property type="entry name" value="MICROSOMAL DIPEPTIDASE"/>
    <property type="match status" value="1"/>
</dbReference>
<dbReference type="Gene3D" id="3.20.20.140">
    <property type="entry name" value="Metal-dependent hydrolases"/>
    <property type="match status" value="1"/>
</dbReference>
<dbReference type="GO" id="GO:0070573">
    <property type="term" value="F:metallodipeptidase activity"/>
    <property type="evidence" value="ECO:0007669"/>
    <property type="project" value="InterPro"/>
</dbReference>
<evidence type="ECO:0000313" key="1">
    <source>
        <dbReference type="EMBL" id="MBB4632950.1"/>
    </source>
</evidence>
<dbReference type="RefSeq" id="WP_184070102.1">
    <property type="nucleotide sequence ID" value="NZ_JACHNZ010000030.1"/>
</dbReference>
<proteinExistence type="predicted"/>
<keyword evidence="2" id="KW-1185">Reference proteome</keyword>
<dbReference type="GO" id="GO:0006508">
    <property type="term" value="P:proteolysis"/>
    <property type="evidence" value="ECO:0007669"/>
    <property type="project" value="InterPro"/>
</dbReference>
<sequence length="335" mass="35530">MDTGRHAAGLAFLERYPTVDLHAHPGRFFMSGAPKTPFVASYPEPDAARAVAEMRSARLGAAVFATVADLPVLERTDRGIGATRAFGPGEALADHQRQIGAANRVFQREQLPLARTGEDIAAAHAEGRLAGLLSIEGGDFIEDRLDRIAHAAASGVRSITIIHYRTNQIGDTQTEAPTHGGLTALGRDTIRAMEAAGLLVDLSHASPRTVADATAIAARPMLLSHSNVAPAGGSHPRLVTLEDALRVTATGGVVGCVPAGFAQASFDDFVDTIFRMIDQLGIDHVAIGTDMDFTYRSVLPSYRDWPTLARALLARGLEETEAARVMGGNVMRILA</sequence>
<dbReference type="Proteomes" id="UP000566324">
    <property type="component" value="Unassembled WGS sequence"/>
</dbReference>
<gene>
    <name evidence="1" type="ORF">GGQ98_002578</name>
</gene>
<dbReference type="PANTHER" id="PTHR10443:SF12">
    <property type="entry name" value="DIPEPTIDASE"/>
    <property type="match status" value="1"/>
</dbReference>
<dbReference type="SUPFAM" id="SSF51556">
    <property type="entry name" value="Metallo-dependent hydrolases"/>
    <property type="match status" value="1"/>
</dbReference>
<dbReference type="Pfam" id="PF01244">
    <property type="entry name" value="Peptidase_M19"/>
    <property type="match status" value="1"/>
</dbReference>
<dbReference type="EMBL" id="JACHNZ010000030">
    <property type="protein sequence ID" value="MBB4632950.1"/>
    <property type="molecule type" value="Genomic_DNA"/>
</dbReference>
<organism evidence="1 2">
    <name type="scientific">Sphingosinicella soli</name>
    <dbReference type="NCBI Taxonomy" id="333708"/>
    <lineage>
        <taxon>Bacteria</taxon>
        <taxon>Pseudomonadati</taxon>
        <taxon>Pseudomonadota</taxon>
        <taxon>Alphaproteobacteria</taxon>
        <taxon>Sphingomonadales</taxon>
        <taxon>Sphingosinicellaceae</taxon>
        <taxon>Sphingosinicella</taxon>
    </lineage>
</organism>
<evidence type="ECO:0000313" key="2">
    <source>
        <dbReference type="Proteomes" id="UP000566324"/>
    </source>
</evidence>
<dbReference type="EC" id="3.4.13.19" evidence="1"/>
<comment type="caution">
    <text evidence="1">The sequence shown here is derived from an EMBL/GenBank/DDBJ whole genome shotgun (WGS) entry which is preliminary data.</text>
</comment>
<dbReference type="InterPro" id="IPR008257">
    <property type="entry name" value="Pept_M19"/>
</dbReference>
<name>A0A7W7B2Q6_9SPHN</name>
<keyword evidence="1" id="KW-0378">Hydrolase</keyword>
<dbReference type="InterPro" id="IPR032466">
    <property type="entry name" value="Metal_Hydrolase"/>
</dbReference>
<dbReference type="AlphaFoldDB" id="A0A7W7B2Q6"/>
<keyword evidence="1" id="KW-0224">Dipeptidase</keyword>
<reference evidence="1 2" key="1">
    <citation type="submission" date="2020-08" db="EMBL/GenBank/DDBJ databases">
        <title>Genomic Encyclopedia of Type Strains, Phase IV (KMG-IV): sequencing the most valuable type-strain genomes for metagenomic binning, comparative biology and taxonomic classification.</title>
        <authorList>
            <person name="Goeker M."/>
        </authorList>
    </citation>
    <scope>NUCLEOTIDE SEQUENCE [LARGE SCALE GENOMIC DNA]</scope>
    <source>
        <strain evidence="1 2">DSM 17328</strain>
    </source>
</reference>
<dbReference type="PROSITE" id="PS51365">
    <property type="entry name" value="RENAL_DIPEPTIDASE_2"/>
    <property type="match status" value="1"/>
</dbReference>
<accession>A0A7W7B2Q6</accession>